<evidence type="ECO:0000256" key="4">
    <source>
        <dbReference type="ARBA" id="ARBA00023139"/>
    </source>
</evidence>
<evidence type="ECO:0000256" key="5">
    <source>
        <dbReference type="ARBA" id="ARBA00023237"/>
    </source>
</evidence>
<keyword evidence="10" id="KW-1185">Reference proteome</keyword>
<comment type="subcellular location">
    <subcellularLocation>
        <location evidence="1">Cell outer membrane</location>
        <topology evidence="1">Lipid-anchor</topology>
    </subcellularLocation>
</comment>
<evidence type="ECO:0000256" key="6">
    <source>
        <dbReference type="ARBA" id="ARBA00023288"/>
    </source>
</evidence>
<comment type="caution">
    <text evidence="9">The sequence shown here is derived from an EMBL/GenBank/DDBJ whole genome shotgun (WGS) entry which is preliminary data.</text>
</comment>
<evidence type="ECO:0000256" key="3">
    <source>
        <dbReference type="ARBA" id="ARBA00023136"/>
    </source>
</evidence>
<organism evidence="9 10">
    <name type="scientific">Isoalcanivorax beigongshangi</name>
    <dbReference type="NCBI Taxonomy" id="3238810"/>
    <lineage>
        <taxon>Bacteria</taxon>
        <taxon>Pseudomonadati</taxon>
        <taxon>Pseudomonadota</taxon>
        <taxon>Gammaproteobacteria</taxon>
        <taxon>Oceanospirillales</taxon>
        <taxon>Alcanivoracaceae</taxon>
        <taxon>Isoalcanivorax</taxon>
    </lineage>
</organism>
<dbReference type="RefSeq" id="WP_369456169.1">
    <property type="nucleotide sequence ID" value="NZ_JBGCUO010000002.1"/>
</dbReference>
<protein>
    <submittedName>
        <fullName evidence="9">Lipoprotein</fullName>
    </submittedName>
</protein>
<feature type="compositionally biased region" description="Low complexity" evidence="7">
    <location>
        <begin position="53"/>
        <end position="66"/>
    </location>
</feature>
<evidence type="ECO:0000313" key="10">
    <source>
        <dbReference type="Proteomes" id="UP001562065"/>
    </source>
</evidence>
<reference evidence="9 10" key="1">
    <citation type="submission" date="2024-07" db="EMBL/GenBank/DDBJ databases">
        <authorList>
            <person name="Ren Q."/>
        </authorList>
    </citation>
    <scope>NUCLEOTIDE SEQUENCE [LARGE SCALE GENOMIC DNA]</scope>
    <source>
        <strain evidence="9 10">REN37</strain>
    </source>
</reference>
<keyword evidence="2 8" id="KW-0732">Signal</keyword>
<keyword evidence="6 9" id="KW-0449">Lipoprotein</keyword>
<feature type="chain" id="PRO_5047379899" evidence="8">
    <location>
        <begin position="25"/>
        <end position="74"/>
    </location>
</feature>
<sequence>MNRLFPLLALLAAAALTGCGQSGALYFADDADARPSRTLFGGQRAAEPDADADSPSSDQREPAAAAPDDDADQH</sequence>
<keyword evidence="4" id="KW-0564">Palmitate</keyword>
<evidence type="ECO:0000256" key="8">
    <source>
        <dbReference type="SAM" id="SignalP"/>
    </source>
</evidence>
<evidence type="ECO:0000256" key="7">
    <source>
        <dbReference type="SAM" id="MobiDB-lite"/>
    </source>
</evidence>
<evidence type="ECO:0000256" key="1">
    <source>
        <dbReference type="ARBA" id="ARBA00004459"/>
    </source>
</evidence>
<keyword evidence="5" id="KW-0998">Cell outer membrane</keyword>
<gene>
    <name evidence="9" type="ORF">AB5I84_12125</name>
</gene>
<dbReference type="InterPro" id="IPR032831">
    <property type="entry name" value="LptM_cons"/>
</dbReference>
<dbReference type="PROSITE" id="PS51257">
    <property type="entry name" value="PROKAR_LIPOPROTEIN"/>
    <property type="match status" value="1"/>
</dbReference>
<evidence type="ECO:0000256" key="2">
    <source>
        <dbReference type="ARBA" id="ARBA00022729"/>
    </source>
</evidence>
<feature type="signal peptide" evidence="8">
    <location>
        <begin position="1"/>
        <end position="24"/>
    </location>
</feature>
<accession>A0ABV4AJJ6</accession>
<feature type="region of interest" description="Disordered" evidence="7">
    <location>
        <begin position="36"/>
        <end position="74"/>
    </location>
</feature>
<name>A0ABV4AJJ6_9GAMM</name>
<dbReference type="EMBL" id="JBGCUO010000002">
    <property type="protein sequence ID" value="MEY1662899.1"/>
    <property type="molecule type" value="Genomic_DNA"/>
</dbReference>
<evidence type="ECO:0000313" key="9">
    <source>
        <dbReference type="EMBL" id="MEY1662899.1"/>
    </source>
</evidence>
<keyword evidence="3" id="KW-0472">Membrane</keyword>
<proteinExistence type="predicted"/>
<dbReference type="Proteomes" id="UP001562065">
    <property type="component" value="Unassembled WGS sequence"/>
</dbReference>
<dbReference type="NCBIfam" id="NF047847">
    <property type="entry name" value="SS_mature_LptM"/>
    <property type="match status" value="1"/>
</dbReference>